<dbReference type="GeneID" id="98053981"/>
<dbReference type="EMBL" id="JACCCZ010000001">
    <property type="protein sequence ID" value="NYG04005.1"/>
    <property type="molecule type" value="Genomic_DNA"/>
</dbReference>
<sequence length="176" mass="18226">MTSHRRPRRSVSRALLAGLVPATTAAALCVASVASADPVVAIVAPAPTGPGAVAREFLAPLVPGIVPAAPLSSFVEAEPEPVLYTCEPTADPEFEDPAHPHYITNKNCPDLIAAKEQAQREYLEQLQAEEHEVSGDGLESACSDPTSSYYGTAACGADLDGDGIMDGFTGWPLVAG</sequence>
<evidence type="ECO:0000313" key="3">
    <source>
        <dbReference type="Proteomes" id="UP000549695"/>
    </source>
</evidence>
<evidence type="ECO:0008006" key="4">
    <source>
        <dbReference type="Google" id="ProtNLM"/>
    </source>
</evidence>
<feature type="signal peptide" evidence="1">
    <location>
        <begin position="1"/>
        <end position="36"/>
    </location>
</feature>
<proteinExistence type="predicted"/>
<dbReference type="AlphaFoldDB" id="A0A852WCI9"/>
<organism evidence="2 3">
    <name type="scientific">Pseudonocardia alni</name>
    <name type="common">Amycolata alni</name>
    <dbReference type="NCBI Taxonomy" id="33907"/>
    <lineage>
        <taxon>Bacteria</taxon>
        <taxon>Bacillati</taxon>
        <taxon>Actinomycetota</taxon>
        <taxon>Actinomycetes</taxon>
        <taxon>Pseudonocardiales</taxon>
        <taxon>Pseudonocardiaceae</taxon>
        <taxon>Pseudonocardia</taxon>
    </lineage>
</organism>
<gene>
    <name evidence="2" type="ORF">HDA37_004290</name>
</gene>
<protein>
    <recommendedName>
        <fullName evidence="4">Secreted protein</fullName>
    </recommendedName>
</protein>
<evidence type="ECO:0000313" key="2">
    <source>
        <dbReference type="EMBL" id="NYG04005.1"/>
    </source>
</evidence>
<accession>A0A852WCI9</accession>
<dbReference type="Proteomes" id="UP000549695">
    <property type="component" value="Unassembled WGS sequence"/>
</dbReference>
<feature type="chain" id="PRO_5032374602" description="Secreted protein" evidence="1">
    <location>
        <begin position="37"/>
        <end position="176"/>
    </location>
</feature>
<evidence type="ECO:0000256" key="1">
    <source>
        <dbReference type="SAM" id="SignalP"/>
    </source>
</evidence>
<reference evidence="2 3" key="1">
    <citation type="submission" date="2020-07" db="EMBL/GenBank/DDBJ databases">
        <title>Sequencing the genomes of 1000 actinobacteria strains.</title>
        <authorList>
            <person name="Klenk H.-P."/>
        </authorList>
    </citation>
    <scope>NUCLEOTIDE SEQUENCE [LARGE SCALE GENOMIC DNA]</scope>
    <source>
        <strain evidence="2 3">DSM 44749</strain>
    </source>
</reference>
<comment type="caution">
    <text evidence="2">The sequence shown here is derived from an EMBL/GenBank/DDBJ whole genome shotgun (WGS) entry which is preliminary data.</text>
</comment>
<keyword evidence="1" id="KW-0732">Signal</keyword>
<name>A0A852WCI9_PSEA5</name>
<dbReference type="RefSeq" id="WP_179762004.1">
    <property type="nucleotide sequence ID" value="NZ_BAAAJZ010000003.1"/>
</dbReference>
<keyword evidence="3" id="KW-1185">Reference proteome</keyword>